<feature type="region of interest" description="Disordered" evidence="1">
    <location>
        <begin position="145"/>
        <end position="173"/>
    </location>
</feature>
<keyword evidence="3" id="KW-1185">Reference proteome</keyword>
<reference evidence="2 3" key="1">
    <citation type="submission" date="2024-01" db="EMBL/GenBank/DDBJ databases">
        <title>The complete chloroplast genome sequence of Lithospermum erythrorhizon: insights into the phylogenetic relationship among Boraginaceae species and the maternal lineages of purple gromwells.</title>
        <authorList>
            <person name="Okada T."/>
            <person name="Watanabe K."/>
        </authorList>
    </citation>
    <scope>NUCLEOTIDE SEQUENCE [LARGE SCALE GENOMIC DNA]</scope>
</reference>
<protein>
    <submittedName>
        <fullName evidence="2">Uncharacterized protein</fullName>
    </submittedName>
</protein>
<dbReference type="EMBL" id="BAABME010004726">
    <property type="protein sequence ID" value="GAA0163353.1"/>
    <property type="molecule type" value="Genomic_DNA"/>
</dbReference>
<dbReference type="PANTHER" id="PTHR34222">
    <property type="entry name" value="GAG_PRE-INTEGRS DOMAIN-CONTAINING PROTEIN"/>
    <property type="match status" value="1"/>
</dbReference>
<gene>
    <name evidence="2" type="ORF">LIER_19241</name>
</gene>
<evidence type="ECO:0000256" key="1">
    <source>
        <dbReference type="SAM" id="MobiDB-lite"/>
    </source>
</evidence>
<comment type="caution">
    <text evidence="2">The sequence shown here is derived from an EMBL/GenBank/DDBJ whole genome shotgun (WGS) entry which is preliminary data.</text>
</comment>
<organism evidence="2 3">
    <name type="scientific">Lithospermum erythrorhizon</name>
    <name type="common">Purple gromwell</name>
    <name type="synonym">Lithospermum officinale var. erythrorhizon</name>
    <dbReference type="NCBI Taxonomy" id="34254"/>
    <lineage>
        <taxon>Eukaryota</taxon>
        <taxon>Viridiplantae</taxon>
        <taxon>Streptophyta</taxon>
        <taxon>Embryophyta</taxon>
        <taxon>Tracheophyta</taxon>
        <taxon>Spermatophyta</taxon>
        <taxon>Magnoliopsida</taxon>
        <taxon>eudicotyledons</taxon>
        <taxon>Gunneridae</taxon>
        <taxon>Pentapetalae</taxon>
        <taxon>asterids</taxon>
        <taxon>lamiids</taxon>
        <taxon>Boraginales</taxon>
        <taxon>Boraginaceae</taxon>
        <taxon>Boraginoideae</taxon>
        <taxon>Lithospermeae</taxon>
        <taxon>Lithospermum</taxon>
    </lineage>
</organism>
<accession>A0AAV3QLC5</accession>
<dbReference type="Proteomes" id="UP001454036">
    <property type="component" value="Unassembled WGS sequence"/>
</dbReference>
<name>A0AAV3QLC5_LITER</name>
<proteinExistence type="predicted"/>
<sequence>MSVAEYFGMLQRLWDALVSYKPISACRCGKCECNLGELFQACFDEDCFHDFLCGNNDELFGHLHSSLLAQDPTPTLDRAYQAMLHEETLRLGARASAERDDVMALAVRTQPVGKRVADKPVVVCSFCSKTGYDESNCFSKNEYPAGRGSGGGRPLTPRGGSGSAPAGRPGGGAEVREVWAGSTVSDNASSYRDSPLLGMSTDQWQQVIGMFSKMVSTSNDERLMGKSLNCD</sequence>
<evidence type="ECO:0000313" key="2">
    <source>
        <dbReference type="EMBL" id="GAA0163353.1"/>
    </source>
</evidence>
<dbReference type="AlphaFoldDB" id="A0AAV3QLC5"/>
<dbReference type="PANTHER" id="PTHR34222:SF94">
    <property type="entry name" value="CCHC-TYPE DOMAIN-CONTAINING PROTEIN"/>
    <property type="match status" value="1"/>
</dbReference>
<evidence type="ECO:0000313" key="3">
    <source>
        <dbReference type="Proteomes" id="UP001454036"/>
    </source>
</evidence>